<accession>A0A9Q1QB95</accession>
<organism evidence="2 3">
    <name type="scientific">Carnegiea gigantea</name>
    <dbReference type="NCBI Taxonomy" id="171969"/>
    <lineage>
        <taxon>Eukaryota</taxon>
        <taxon>Viridiplantae</taxon>
        <taxon>Streptophyta</taxon>
        <taxon>Embryophyta</taxon>
        <taxon>Tracheophyta</taxon>
        <taxon>Spermatophyta</taxon>
        <taxon>Magnoliopsida</taxon>
        <taxon>eudicotyledons</taxon>
        <taxon>Gunneridae</taxon>
        <taxon>Pentapetalae</taxon>
        <taxon>Caryophyllales</taxon>
        <taxon>Cactineae</taxon>
        <taxon>Cactaceae</taxon>
        <taxon>Cactoideae</taxon>
        <taxon>Echinocereeae</taxon>
        <taxon>Carnegiea</taxon>
    </lineage>
</organism>
<evidence type="ECO:0000313" key="3">
    <source>
        <dbReference type="Proteomes" id="UP001153076"/>
    </source>
</evidence>
<dbReference type="PANTHER" id="PTHR31669:SF251">
    <property type="entry name" value="PROTEIN FAR1-RELATED SEQUENCE"/>
    <property type="match status" value="1"/>
</dbReference>
<name>A0A9Q1QB95_9CARY</name>
<keyword evidence="1" id="KW-0479">Metal-binding</keyword>
<keyword evidence="1" id="KW-0862">Zinc</keyword>
<comment type="caution">
    <text evidence="2">The sequence shown here is derived from an EMBL/GenBank/DDBJ whole genome shotgun (WGS) entry which is preliminary data.</text>
</comment>
<comment type="subcellular location">
    <subcellularLocation>
        <location evidence="1">Nucleus</location>
    </subcellularLocation>
</comment>
<sequence length="156" mass="18779">MEQMCDAGIPSRNIMRSLANRVRGLDDLPYAVEHEEIWYVVIRDDAYEMIYCCCMKLESVGFPFRHMFVVIKYANMKKIPSDYILRRWTIGAKEQIEPNEDNITHEEDDVEYENRRIRDPQYQIMASLNMQVEYTEEVEKLDKNPEIVDWFPKEDW</sequence>
<comment type="function">
    <text evidence="1">Putative transcription activator involved in regulating light control of development.</text>
</comment>
<keyword evidence="1" id="KW-0863">Zinc-finger</keyword>
<dbReference type="EMBL" id="JAKOGI010000387">
    <property type="protein sequence ID" value="KAJ8435792.1"/>
    <property type="molecule type" value="Genomic_DNA"/>
</dbReference>
<keyword evidence="1" id="KW-0539">Nucleus</keyword>
<proteinExistence type="inferred from homology"/>
<keyword evidence="3" id="KW-1185">Reference proteome</keyword>
<reference evidence="2" key="1">
    <citation type="submission" date="2022-04" db="EMBL/GenBank/DDBJ databases">
        <title>Carnegiea gigantea Genome sequencing and assembly v2.</title>
        <authorList>
            <person name="Copetti D."/>
            <person name="Sanderson M.J."/>
            <person name="Burquez A."/>
            <person name="Wojciechowski M.F."/>
        </authorList>
    </citation>
    <scope>NUCLEOTIDE SEQUENCE</scope>
    <source>
        <strain evidence="2">SGP5-SGP5p</strain>
        <tissue evidence="2">Aerial part</tissue>
    </source>
</reference>
<dbReference type="GO" id="GO:0005634">
    <property type="term" value="C:nucleus"/>
    <property type="evidence" value="ECO:0007669"/>
    <property type="project" value="UniProtKB-SubCell"/>
</dbReference>
<dbReference type="Proteomes" id="UP001153076">
    <property type="component" value="Unassembled WGS sequence"/>
</dbReference>
<evidence type="ECO:0000313" key="2">
    <source>
        <dbReference type="EMBL" id="KAJ8435792.1"/>
    </source>
</evidence>
<gene>
    <name evidence="2" type="ORF">Cgig2_030658</name>
</gene>
<dbReference type="GO" id="GO:0008270">
    <property type="term" value="F:zinc ion binding"/>
    <property type="evidence" value="ECO:0007669"/>
    <property type="project" value="UniProtKB-UniRule"/>
</dbReference>
<comment type="similarity">
    <text evidence="1">Belongs to the FHY3/FAR1 family.</text>
</comment>
<dbReference type="PANTHER" id="PTHR31669">
    <property type="entry name" value="PROTEIN FAR1-RELATED SEQUENCE 10-RELATED"/>
    <property type="match status" value="1"/>
</dbReference>
<protein>
    <recommendedName>
        <fullName evidence="1">Protein FAR1-RELATED SEQUENCE</fullName>
    </recommendedName>
</protein>
<dbReference type="GO" id="GO:0006355">
    <property type="term" value="P:regulation of DNA-templated transcription"/>
    <property type="evidence" value="ECO:0007669"/>
    <property type="project" value="UniProtKB-UniRule"/>
</dbReference>
<dbReference type="InterPro" id="IPR031052">
    <property type="entry name" value="FHY3/FAR1"/>
</dbReference>
<evidence type="ECO:0000256" key="1">
    <source>
        <dbReference type="RuleBase" id="RU367018"/>
    </source>
</evidence>
<dbReference type="OrthoDB" id="1106789at2759"/>
<dbReference type="AlphaFoldDB" id="A0A9Q1QB95"/>